<sequence length="86" mass="10338">MNRENIKILEYTALLAIFALCAYFFFSFRFSSYKQFLVIVFSAFSYVIWGTIHHLIRVRLYWHIIYEYILIAVLVVLLFAFSLNIL</sequence>
<evidence type="ECO:0000313" key="2">
    <source>
        <dbReference type="EMBL" id="PIP04383.1"/>
    </source>
</evidence>
<feature type="transmembrane region" description="Helical" evidence="1">
    <location>
        <begin position="36"/>
        <end position="56"/>
    </location>
</feature>
<dbReference type="Proteomes" id="UP000231388">
    <property type="component" value="Unassembled WGS sequence"/>
</dbReference>
<dbReference type="AlphaFoldDB" id="A0A2G9XD23"/>
<dbReference type="EMBL" id="PCQY01000032">
    <property type="protein sequence ID" value="PIP04383.1"/>
    <property type="molecule type" value="Genomic_DNA"/>
</dbReference>
<organism evidence="2 3">
    <name type="scientific">candidate division WWE3 bacterium CG23_combo_of_CG06-09_8_20_14_all_40_14</name>
    <dbReference type="NCBI Taxonomy" id="1975095"/>
    <lineage>
        <taxon>Bacteria</taxon>
        <taxon>Katanobacteria</taxon>
    </lineage>
</organism>
<gene>
    <name evidence="2" type="ORF">COX53_02685</name>
</gene>
<comment type="caution">
    <text evidence="2">The sequence shown here is derived from an EMBL/GenBank/DDBJ whole genome shotgun (WGS) entry which is preliminary data.</text>
</comment>
<proteinExistence type="predicted"/>
<evidence type="ECO:0000313" key="3">
    <source>
        <dbReference type="Proteomes" id="UP000231388"/>
    </source>
</evidence>
<accession>A0A2G9XD23</accession>
<name>A0A2G9XD23_UNCKA</name>
<keyword evidence="1" id="KW-0812">Transmembrane</keyword>
<protein>
    <submittedName>
        <fullName evidence="2">Uncharacterized protein</fullName>
    </submittedName>
</protein>
<reference evidence="2 3" key="1">
    <citation type="submission" date="2017-09" db="EMBL/GenBank/DDBJ databases">
        <title>Depth-based differentiation of microbial function through sediment-hosted aquifers and enrichment of novel symbionts in the deep terrestrial subsurface.</title>
        <authorList>
            <person name="Probst A.J."/>
            <person name="Ladd B."/>
            <person name="Jarett J.K."/>
            <person name="Geller-Mcgrath D.E."/>
            <person name="Sieber C.M."/>
            <person name="Emerson J.B."/>
            <person name="Anantharaman K."/>
            <person name="Thomas B.C."/>
            <person name="Malmstrom R."/>
            <person name="Stieglmeier M."/>
            <person name="Klingl A."/>
            <person name="Woyke T."/>
            <person name="Ryan C.M."/>
            <person name="Banfield J.F."/>
        </authorList>
    </citation>
    <scope>NUCLEOTIDE SEQUENCE [LARGE SCALE GENOMIC DNA]</scope>
    <source>
        <strain evidence="2">CG23_combo_of_CG06-09_8_20_14_all_40_14</strain>
    </source>
</reference>
<keyword evidence="1" id="KW-1133">Transmembrane helix</keyword>
<feature type="transmembrane region" description="Helical" evidence="1">
    <location>
        <begin position="12"/>
        <end position="30"/>
    </location>
</feature>
<keyword evidence="1" id="KW-0472">Membrane</keyword>
<feature type="transmembrane region" description="Helical" evidence="1">
    <location>
        <begin position="68"/>
        <end position="85"/>
    </location>
</feature>
<evidence type="ECO:0000256" key="1">
    <source>
        <dbReference type="SAM" id="Phobius"/>
    </source>
</evidence>